<dbReference type="InterPro" id="IPR036890">
    <property type="entry name" value="HATPase_C_sf"/>
</dbReference>
<feature type="domain" description="Signal transduction histidine kinase internal region" evidence="3">
    <location>
        <begin position="158"/>
        <end position="238"/>
    </location>
</feature>
<evidence type="ECO:0000313" key="5">
    <source>
        <dbReference type="Proteomes" id="UP000030341"/>
    </source>
</evidence>
<proteinExistence type="predicted"/>
<dbReference type="InterPro" id="IPR010559">
    <property type="entry name" value="Sig_transdc_His_kin_internal"/>
</dbReference>
<dbReference type="eggNOG" id="COG2972">
    <property type="taxonomic scope" value="Bacteria"/>
</dbReference>
<feature type="domain" description="Histidine kinase/HSP90-like ATPase" evidence="2">
    <location>
        <begin position="256"/>
        <end position="352"/>
    </location>
</feature>
<feature type="transmembrane region" description="Helical" evidence="1">
    <location>
        <begin position="12"/>
        <end position="31"/>
    </location>
</feature>
<dbReference type="AlphaFoldDB" id="A0A0A7EFN4"/>
<evidence type="ECO:0000256" key="1">
    <source>
        <dbReference type="SAM" id="Phobius"/>
    </source>
</evidence>
<dbReference type="Proteomes" id="UP000030341">
    <property type="component" value="Chromosome 1"/>
</dbReference>
<dbReference type="PANTHER" id="PTHR34220">
    <property type="entry name" value="SENSOR HISTIDINE KINASE YPDA"/>
    <property type="match status" value="1"/>
</dbReference>
<dbReference type="HOGENOM" id="CLU_020473_1_1_6"/>
<sequence length="354" mass="40976">MNWQRLVEDRQKFFWVLQIAGWVGYALVNYIGSRVFEMRDIYVFVIVLNAYAGCLLTIPLRYLYRKAWNAKPLFLIFVVFVASYLVGTTWSVIQKFNLWEIYRHGYRPDEWFYYFKQGLDSVYIVLCWSGLYFGIKYYQLLQGEKQKALKANTMAHEAQLKMLRYQLNPHFLFNTLNAISTLILVEENKNANQMVAKLSEFLRYTLNTDPIKRVPFEQELHVLGLYLDIEKVRFEDRLSIHIDVSDEAKHALVPSMILQPLIENSIKYAIANLESGGEISIKGQVFANELLLEVSDNGPGTDISDGVLVKNSGVGLANTQDRLKTLYEHNYSFVLSNNQPQGLVVNIRIPFEKG</sequence>
<dbReference type="Pfam" id="PF06580">
    <property type="entry name" value="His_kinase"/>
    <property type="match status" value="1"/>
</dbReference>
<feature type="transmembrane region" description="Helical" evidence="1">
    <location>
        <begin position="43"/>
        <end position="64"/>
    </location>
</feature>
<dbReference type="RefSeq" id="WP_038641386.1">
    <property type="nucleotide sequence ID" value="NZ_CP009888.1"/>
</dbReference>
<gene>
    <name evidence="4" type="ORF">OM33_10165</name>
</gene>
<dbReference type="GO" id="GO:0016020">
    <property type="term" value="C:membrane"/>
    <property type="evidence" value="ECO:0007669"/>
    <property type="project" value="InterPro"/>
</dbReference>
<dbReference type="EMBL" id="CP009888">
    <property type="protein sequence ID" value="AIY65470.1"/>
    <property type="molecule type" value="Genomic_DNA"/>
</dbReference>
<dbReference type="Pfam" id="PF02518">
    <property type="entry name" value="HATPase_c"/>
    <property type="match status" value="1"/>
</dbReference>
<evidence type="ECO:0000259" key="3">
    <source>
        <dbReference type="Pfam" id="PF06580"/>
    </source>
</evidence>
<feature type="transmembrane region" description="Helical" evidence="1">
    <location>
        <begin position="113"/>
        <end position="135"/>
    </location>
</feature>
<organism evidence="4 5">
    <name type="scientific">Pseudoalteromonas piratica</name>
    <dbReference type="NCBI Taxonomy" id="1348114"/>
    <lineage>
        <taxon>Bacteria</taxon>
        <taxon>Pseudomonadati</taxon>
        <taxon>Pseudomonadota</taxon>
        <taxon>Gammaproteobacteria</taxon>
        <taxon>Alteromonadales</taxon>
        <taxon>Pseudoalteromonadaceae</taxon>
        <taxon>Pseudoalteromonas</taxon>
    </lineage>
</organism>
<reference evidence="4 5" key="1">
    <citation type="submission" date="2014-11" db="EMBL/GenBank/DDBJ databases">
        <title>Complete Genome Sequence of Pseudoalteromonas sp. Strain OCN003 Isolated from Kaneohe Bay, Oahu, Hawaii.</title>
        <authorList>
            <person name="Beurmann S."/>
            <person name="Videau P."/>
            <person name="Ushijima B."/>
            <person name="Smith A.M."/>
            <person name="Aeby G.S."/>
            <person name="Callahan S.M."/>
            <person name="Belcaid M."/>
        </authorList>
    </citation>
    <scope>NUCLEOTIDE SEQUENCE [LARGE SCALE GENOMIC DNA]</scope>
    <source>
        <strain evidence="4 5">OCN003</strain>
    </source>
</reference>
<evidence type="ECO:0000313" key="4">
    <source>
        <dbReference type="EMBL" id="AIY65470.1"/>
    </source>
</evidence>
<name>A0A0A7EFN4_9GAMM</name>
<keyword evidence="5" id="KW-1185">Reference proteome</keyword>
<dbReference type="STRING" id="1348114.OM33_10165"/>
<keyword evidence="1" id="KW-1133">Transmembrane helix</keyword>
<keyword evidence="4" id="KW-0418">Kinase</keyword>
<dbReference type="KEGG" id="pseo:OM33_10165"/>
<keyword evidence="1" id="KW-0812">Transmembrane</keyword>
<protein>
    <submittedName>
        <fullName evidence="4">Histidine kinase</fullName>
    </submittedName>
</protein>
<dbReference type="OrthoDB" id="2514702at2"/>
<keyword evidence="4" id="KW-0808">Transferase</keyword>
<dbReference type="PANTHER" id="PTHR34220:SF7">
    <property type="entry name" value="SENSOR HISTIDINE KINASE YPDA"/>
    <property type="match status" value="1"/>
</dbReference>
<dbReference type="Gene3D" id="3.30.565.10">
    <property type="entry name" value="Histidine kinase-like ATPase, C-terminal domain"/>
    <property type="match status" value="1"/>
</dbReference>
<accession>A0A0A7EFN4</accession>
<dbReference type="InterPro" id="IPR050640">
    <property type="entry name" value="Bact_2-comp_sensor_kinase"/>
</dbReference>
<feature type="transmembrane region" description="Helical" evidence="1">
    <location>
        <begin position="73"/>
        <end position="93"/>
    </location>
</feature>
<evidence type="ECO:0000259" key="2">
    <source>
        <dbReference type="Pfam" id="PF02518"/>
    </source>
</evidence>
<dbReference type="GO" id="GO:0000155">
    <property type="term" value="F:phosphorelay sensor kinase activity"/>
    <property type="evidence" value="ECO:0007669"/>
    <property type="project" value="InterPro"/>
</dbReference>
<keyword evidence="1" id="KW-0472">Membrane</keyword>
<dbReference type="InterPro" id="IPR003594">
    <property type="entry name" value="HATPase_dom"/>
</dbReference>
<dbReference type="SUPFAM" id="SSF55874">
    <property type="entry name" value="ATPase domain of HSP90 chaperone/DNA topoisomerase II/histidine kinase"/>
    <property type="match status" value="1"/>
</dbReference>